<dbReference type="AlphaFoldDB" id="A0A3M8AZJ6"/>
<protein>
    <submittedName>
        <fullName evidence="1">Uncharacterized protein</fullName>
    </submittedName>
</protein>
<accession>A0A3M8AZJ6</accession>
<dbReference type="EMBL" id="RHHS01000028">
    <property type="protein sequence ID" value="RNB56609.1"/>
    <property type="molecule type" value="Genomic_DNA"/>
</dbReference>
<keyword evidence="2" id="KW-1185">Reference proteome</keyword>
<proteinExistence type="predicted"/>
<reference evidence="1 2" key="1">
    <citation type="submission" date="2018-10" db="EMBL/GenBank/DDBJ databases">
        <title>Phylogenomics of Brevibacillus.</title>
        <authorList>
            <person name="Dunlap C."/>
        </authorList>
    </citation>
    <scope>NUCLEOTIDE SEQUENCE [LARGE SCALE GENOMIC DNA]</scope>
    <source>
        <strain evidence="1 2">DSM 100115</strain>
    </source>
</reference>
<organism evidence="1 2">
    <name type="scientific">Brevibacillus gelatini</name>
    <dbReference type="NCBI Taxonomy" id="1655277"/>
    <lineage>
        <taxon>Bacteria</taxon>
        <taxon>Bacillati</taxon>
        <taxon>Bacillota</taxon>
        <taxon>Bacilli</taxon>
        <taxon>Bacillales</taxon>
        <taxon>Paenibacillaceae</taxon>
        <taxon>Brevibacillus</taxon>
    </lineage>
</organism>
<dbReference type="OrthoDB" id="2932515at2"/>
<evidence type="ECO:0000313" key="2">
    <source>
        <dbReference type="Proteomes" id="UP000268829"/>
    </source>
</evidence>
<evidence type="ECO:0000313" key="1">
    <source>
        <dbReference type="EMBL" id="RNB56609.1"/>
    </source>
</evidence>
<comment type="caution">
    <text evidence="1">The sequence shown here is derived from an EMBL/GenBank/DDBJ whole genome shotgun (WGS) entry which is preliminary data.</text>
</comment>
<name>A0A3M8AZJ6_9BACL</name>
<gene>
    <name evidence="1" type="ORF">EDM57_12480</name>
</gene>
<dbReference type="Proteomes" id="UP000268829">
    <property type="component" value="Unassembled WGS sequence"/>
</dbReference>
<sequence length="80" mass="9372">MDKSGAVRQKICSVIKHEVRLNVVKNQMFIQSLIEASNRRAREEKSLEELFKRPILHRQINGNEVYVPLDLVRLGWKVES</sequence>